<evidence type="ECO:0000256" key="1">
    <source>
        <dbReference type="SAM" id="MobiDB-lite"/>
    </source>
</evidence>
<evidence type="ECO:0000256" key="2">
    <source>
        <dbReference type="SAM" id="SignalP"/>
    </source>
</evidence>
<dbReference type="Proteomes" id="UP000177080">
    <property type="component" value="Unassembled WGS sequence"/>
</dbReference>
<organism evidence="4 5">
    <name type="scientific">Candidatus Amesbacteria bacterium RIFCSPLOWO2_01_FULL_48_25</name>
    <dbReference type="NCBI Taxonomy" id="1797259"/>
    <lineage>
        <taxon>Bacteria</taxon>
        <taxon>Candidatus Amesiibacteriota</taxon>
    </lineage>
</organism>
<feature type="region of interest" description="Disordered" evidence="1">
    <location>
        <begin position="650"/>
        <end position="669"/>
    </location>
</feature>
<dbReference type="SUPFAM" id="SSF81296">
    <property type="entry name" value="E set domains"/>
    <property type="match status" value="1"/>
</dbReference>
<dbReference type="Gene3D" id="3.40.30.10">
    <property type="entry name" value="Glutaredoxin"/>
    <property type="match status" value="1"/>
</dbReference>
<name>A0A1F4ZE60_9BACT</name>
<feature type="domain" description="Fibronectin type-III" evidence="3">
    <location>
        <begin position="154"/>
        <end position="243"/>
    </location>
</feature>
<keyword evidence="2" id="KW-0732">Signal</keyword>
<reference evidence="4 5" key="1">
    <citation type="journal article" date="2016" name="Nat. Commun.">
        <title>Thousands of microbial genomes shed light on interconnected biogeochemical processes in an aquifer system.</title>
        <authorList>
            <person name="Anantharaman K."/>
            <person name="Brown C.T."/>
            <person name="Hug L.A."/>
            <person name="Sharon I."/>
            <person name="Castelle C.J."/>
            <person name="Probst A.J."/>
            <person name="Thomas B.C."/>
            <person name="Singh A."/>
            <person name="Wilkins M.J."/>
            <person name="Karaoz U."/>
            <person name="Brodie E.L."/>
            <person name="Williams K.H."/>
            <person name="Hubbard S.S."/>
            <person name="Banfield J.F."/>
        </authorList>
    </citation>
    <scope>NUCLEOTIDE SEQUENCE [LARGE SCALE GENOMIC DNA]</scope>
</reference>
<dbReference type="Gene3D" id="2.60.40.10">
    <property type="entry name" value="Immunoglobulins"/>
    <property type="match status" value="3"/>
</dbReference>
<dbReference type="SUPFAM" id="SSF52833">
    <property type="entry name" value="Thioredoxin-like"/>
    <property type="match status" value="1"/>
</dbReference>
<dbReference type="STRING" id="1797259.A2989_01980"/>
<dbReference type="Pfam" id="PF19077">
    <property type="entry name" value="Big_13"/>
    <property type="match status" value="1"/>
</dbReference>
<dbReference type="GO" id="GO:0003993">
    <property type="term" value="F:acid phosphatase activity"/>
    <property type="evidence" value="ECO:0007669"/>
    <property type="project" value="InterPro"/>
</dbReference>
<gene>
    <name evidence="4" type="ORF">A2989_01980</name>
</gene>
<dbReference type="InterPro" id="IPR008963">
    <property type="entry name" value="Purple_acid_Pase-like_N"/>
</dbReference>
<feature type="signal peptide" evidence="2">
    <location>
        <begin position="1"/>
        <end position="24"/>
    </location>
</feature>
<dbReference type="PROSITE" id="PS51257">
    <property type="entry name" value="PROKAR_LIPOPROTEIN"/>
    <property type="match status" value="1"/>
</dbReference>
<proteinExistence type="predicted"/>
<dbReference type="SMART" id="SM00060">
    <property type="entry name" value="FN3"/>
    <property type="match status" value="2"/>
</dbReference>
<dbReference type="InterPro" id="IPR044016">
    <property type="entry name" value="Big_13"/>
</dbReference>
<feature type="chain" id="PRO_5009516029" description="Fibronectin type-III domain-containing protein" evidence="2">
    <location>
        <begin position="25"/>
        <end position="796"/>
    </location>
</feature>
<evidence type="ECO:0000313" key="5">
    <source>
        <dbReference type="Proteomes" id="UP000177080"/>
    </source>
</evidence>
<dbReference type="PROSITE" id="PS50853">
    <property type="entry name" value="FN3"/>
    <property type="match status" value="1"/>
</dbReference>
<evidence type="ECO:0000259" key="3">
    <source>
        <dbReference type="PROSITE" id="PS50853"/>
    </source>
</evidence>
<dbReference type="InterPro" id="IPR013783">
    <property type="entry name" value="Ig-like_fold"/>
</dbReference>
<dbReference type="InterPro" id="IPR014756">
    <property type="entry name" value="Ig_E-set"/>
</dbReference>
<dbReference type="AlphaFoldDB" id="A0A1F4ZE60"/>
<protein>
    <recommendedName>
        <fullName evidence="3">Fibronectin type-III domain-containing protein</fullName>
    </recommendedName>
</protein>
<dbReference type="InterPro" id="IPR003961">
    <property type="entry name" value="FN3_dom"/>
</dbReference>
<dbReference type="InterPro" id="IPR015914">
    <property type="entry name" value="PAPs_N"/>
</dbReference>
<comment type="caution">
    <text evidence="4">The sequence shown here is derived from an EMBL/GenBank/DDBJ whole genome shotgun (WGS) entry which is preliminary data.</text>
</comment>
<accession>A0A1F4ZE60</accession>
<sequence length="796" mass="83901">MKLIFPFLILFTIYYSLFTPVASATVSCTATVSPSTVYTGSNDTYTISLTNSSSESINWVRVTVPSLVYWQIDTFSNPSGWTGTNTNDEYITYTGGSISASGSLSISLVAGTGDDPTVSTAWTVQVSDDAGGASPVSCTGSLGTSVVAAAAAPAISNISVSDITDSEAKFTWTTNVAANSIVQYGTSTSYGSTKTDSTSTTSHSVTLTGLSTNTTYHYKLQSTGSSGTTGESSDGTFFTSKQQSTTVTITTADSTAPVLSVPTDTSIPFPTPPTVSGTATDNIGVTIVEYSITGGNIYTKATLASAGAQSSAFNFTLPKLADGTYTLKIRARDAAANTGNYKDIKFTIDTTGPIAKLTTDLSRPFTSSPKTTGSVTDPAGVSTVEYSIDAGISFSPAILTKNTFTFVPPALDDGNYPIQIRATDSVGNSQLSTDNWQLVIDRLPPKIAHATLTLDSTPLFPDSSGIYLAPAGAALVLSVSIIGGPVSASLSLDPDHTFSLSPQPDQNYWQTTIPDPQVGQYDLVLDSTDGAANHTRKSLGSLNVLPRGRILSAAGSIPTSAHLTLFKADPTSNTFSPYLTPPTPQDSYFFLLPTGKYYLQVSSPGFQSSLSEIFDLSVPTFITQDITLTPLSSLNLWARFLALFQPTTFNASPPRPPSTSAESPSPFPEFYLTTGSNSPPFTHLALRGSPTLVSVLDPNSSLGPYLLLQLKDLNASHPDLHQVIILPQATIESAEILKSRASLPFPVLADPDNILADSLGYFASPTHYFLNNQAVIIHTHSSYLSAPALSNLLSYY</sequence>
<dbReference type="Pfam" id="PF16656">
    <property type="entry name" value="Pur_ac_phosph_N"/>
    <property type="match status" value="1"/>
</dbReference>
<dbReference type="InterPro" id="IPR036249">
    <property type="entry name" value="Thioredoxin-like_sf"/>
</dbReference>
<dbReference type="EMBL" id="MEXN01000002">
    <property type="protein sequence ID" value="OGD04226.1"/>
    <property type="molecule type" value="Genomic_DNA"/>
</dbReference>
<dbReference type="SUPFAM" id="SSF49363">
    <property type="entry name" value="Purple acid phosphatase, N-terminal domain"/>
    <property type="match status" value="1"/>
</dbReference>
<dbReference type="GO" id="GO:0046872">
    <property type="term" value="F:metal ion binding"/>
    <property type="evidence" value="ECO:0007669"/>
    <property type="project" value="InterPro"/>
</dbReference>
<evidence type="ECO:0000313" key="4">
    <source>
        <dbReference type="EMBL" id="OGD04226.1"/>
    </source>
</evidence>